<evidence type="ECO:0000256" key="3">
    <source>
        <dbReference type="ARBA" id="ARBA00022723"/>
    </source>
</evidence>
<dbReference type="InterPro" id="IPR022616">
    <property type="entry name" value="Glyco_hydro_4_C"/>
</dbReference>
<dbReference type="CDD" id="cd05297">
    <property type="entry name" value="GH4_alpha_glucosidase_galactosidase"/>
    <property type="match status" value="1"/>
</dbReference>
<sequence length="440" mass="49553">MTKITFIGAGSLVFTKNLVRDLLTFPAFEDCTIALMDIDSERLGFAKSMVEKIIAAGHYGATVEATTNRAEALTGADGVVTTILVGDLEVWRTDLEIPKKYGVDINIGDTRGPSGIFRFLRTLPAMMDICRDIECYCPDAIFLNYTNPMAMLCRAMQSESKLQVTGLCHSVQGTAAMLARWIGAPMNEITYRCAGINHQAFYLDYKWNNKDAYPLIREAVLKRPEIYNEEQVRNEMFLHLDYYVTESSGHNSEYNAWFRKRPDLIEKYCTHGTGWNPGEYAMTIKHAEERRVHWQQQMEEWRDSPIDLQRGEEYAAYIFDATIGSGNLFEFNGNVRNFGLIDNLPEGCCVEVPVLASKGGLSPIHVGPLPDQLALLVNTSARCEELAVEGALTGDPRKIFHAICFDPLTSAVLSLEEIKNMVDEMFAANREWLPQFKHLS</sequence>
<evidence type="ECO:0000256" key="7">
    <source>
        <dbReference type="ARBA" id="ARBA00023277"/>
    </source>
</evidence>
<organism evidence="14 15">
    <name type="scientific">Pullulanibacillus pueri</name>
    <dbReference type="NCBI Taxonomy" id="1437324"/>
    <lineage>
        <taxon>Bacteria</taxon>
        <taxon>Bacillati</taxon>
        <taxon>Bacillota</taxon>
        <taxon>Bacilli</taxon>
        <taxon>Bacillales</taxon>
        <taxon>Sporolactobacillaceae</taxon>
        <taxon>Pullulanibacillus</taxon>
    </lineage>
</organism>
<dbReference type="SUPFAM" id="SSF51735">
    <property type="entry name" value="NAD(P)-binding Rossmann-fold domains"/>
    <property type="match status" value="1"/>
</dbReference>
<keyword evidence="10" id="KW-0533">Nickel</keyword>
<evidence type="ECO:0000256" key="11">
    <source>
        <dbReference type="PIRSR" id="PIRSR601088-4"/>
    </source>
</evidence>
<evidence type="ECO:0000259" key="13">
    <source>
        <dbReference type="Pfam" id="PF11975"/>
    </source>
</evidence>
<comment type="caution">
    <text evidence="14">The sequence shown here is derived from an EMBL/GenBank/DDBJ whole genome shotgun (WGS) entry which is preliminary data.</text>
</comment>
<dbReference type="GO" id="GO:0004553">
    <property type="term" value="F:hydrolase activity, hydrolyzing O-glycosyl compounds"/>
    <property type="evidence" value="ECO:0007669"/>
    <property type="project" value="InterPro"/>
</dbReference>
<dbReference type="Pfam" id="PF11975">
    <property type="entry name" value="Glyco_hydro_4C"/>
    <property type="match status" value="1"/>
</dbReference>
<evidence type="ECO:0000313" key="15">
    <source>
        <dbReference type="Proteomes" id="UP000656813"/>
    </source>
</evidence>
<dbReference type="InterPro" id="IPR015955">
    <property type="entry name" value="Lactate_DH/Glyco_Ohase_4_C"/>
</dbReference>
<dbReference type="SUPFAM" id="SSF56327">
    <property type="entry name" value="LDH C-terminal domain-like"/>
    <property type="match status" value="1"/>
</dbReference>
<comment type="cofactor">
    <cofactor evidence="12">
        <name>NAD(+)</name>
        <dbReference type="ChEBI" id="CHEBI:57540"/>
    </cofactor>
    <text evidence="12">Binds 1 NAD(+) per subunit.</text>
</comment>
<dbReference type="NCBIfam" id="NF011657">
    <property type="entry name" value="PRK15076.1"/>
    <property type="match status" value="1"/>
</dbReference>
<dbReference type="PRINTS" id="PR00732">
    <property type="entry name" value="GLHYDRLASE4"/>
</dbReference>
<comment type="cofactor">
    <cofactor evidence="1">
        <name>Mn(2+)</name>
        <dbReference type="ChEBI" id="CHEBI:29035"/>
    </cofactor>
</comment>
<evidence type="ECO:0000256" key="6">
    <source>
        <dbReference type="ARBA" id="ARBA00023211"/>
    </source>
</evidence>
<feature type="domain" description="Glycosyl hydrolase family 4 C-terminal" evidence="13">
    <location>
        <begin position="193"/>
        <end position="409"/>
    </location>
</feature>
<evidence type="ECO:0000256" key="12">
    <source>
        <dbReference type="RuleBase" id="RU361152"/>
    </source>
</evidence>
<proteinExistence type="inferred from homology"/>
<evidence type="ECO:0000256" key="2">
    <source>
        <dbReference type="ARBA" id="ARBA00010141"/>
    </source>
</evidence>
<dbReference type="Pfam" id="PF02056">
    <property type="entry name" value="Glyco_hydro_4"/>
    <property type="match status" value="1"/>
</dbReference>
<evidence type="ECO:0000256" key="5">
    <source>
        <dbReference type="ARBA" id="ARBA00023027"/>
    </source>
</evidence>
<dbReference type="GO" id="GO:0046872">
    <property type="term" value="F:metal ion binding"/>
    <property type="evidence" value="ECO:0007669"/>
    <property type="project" value="UniProtKB-KW"/>
</dbReference>
<keyword evidence="7" id="KW-0119">Carbohydrate metabolism</keyword>
<evidence type="ECO:0000313" key="14">
    <source>
        <dbReference type="EMBL" id="GGH73739.1"/>
    </source>
</evidence>
<dbReference type="EMBL" id="BMFV01000001">
    <property type="protein sequence ID" value="GGH73739.1"/>
    <property type="molecule type" value="Genomic_DNA"/>
</dbReference>
<dbReference type="RefSeq" id="WP_188495023.1">
    <property type="nucleotide sequence ID" value="NZ_BMFV01000001.1"/>
</dbReference>
<evidence type="ECO:0000256" key="10">
    <source>
        <dbReference type="PIRSR" id="PIRSR601088-3"/>
    </source>
</evidence>
<dbReference type="InterPro" id="IPR053715">
    <property type="entry name" value="GH4_Enzyme_sf"/>
</dbReference>
<evidence type="ECO:0000256" key="4">
    <source>
        <dbReference type="ARBA" id="ARBA00022801"/>
    </source>
</evidence>
<keyword evidence="15" id="KW-1185">Reference proteome</keyword>
<keyword evidence="4 12" id="KW-0378">Hydrolase</keyword>
<keyword evidence="5 12" id="KW-0520">NAD</keyword>
<dbReference type="AlphaFoldDB" id="A0A8J2ZRR2"/>
<dbReference type="PANTHER" id="PTHR32092">
    <property type="entry name" value="6-PHOSPHO-BETA-GLUCOSIDASE-RELATED"/>
    <property type="match status" value="1"/>
</dbReference>
<dbReference type="PANTHER" id="PTHR32092:SF6">
    <property type="entry name" value="ALPHA-GALACTOSIDASE"/>
    <property type="match status" value="1"/>
</dbReference>
<keyword evidence="10" id="KW-0170">Cobalt</keyword>
<dbReference type="Proteomes" id="UP000656813">
    <property type="component" value="Unassembled WGS sequence"/>
</dbReference>
<evidence type="ECO:0000256" key="8">
    <source>
        <dbReference type="ARBA" id="ARBA00023295"/>
    </source>
</evidence>
<evidence type="ECO:0000256" key="1">
    <source>
        <dbReference type="ARBA" id="ARBA00001936"/>
    </source>
</evidence>
<dbReference type="InterPro" id="IPR036291">
    <property type="entry name" value="NAD(P)-bd_dom_sf"/>
</dbReference>
<dbReference type="GO" id="GO:0016616">
    <property type="term" value="F:oxidoreductase activity, acting on the CH-OH group of donors, NAD or NADP as acceptor"/>
    <property type="evidence" value="ECO:0007669"/>
    <property type="project" value="InterPro"/>
</dbReference>
<dbReference type="GO" id="GO:0005975">
    <property type="term" value="P:carbohydrate metabolic process"/>
    <property type="evidence" value="ECO:0007669"/>
    <property type="project" value="InterPro"/>
</dbReference>
<keyword evidence="3 10" id="KW-0479">Metal-binding</keyword>
<accession>A0A8J2ZRR2</accession>
<evidence type="ECO:0000256" key="9">
    <source>
        <dbReference type="PIRSR" id="PIRSR601088-2"/>
    </source>
</evidence>
<gene>
    <name evidence="14" type="ORF">GCM10007096_01270</name>
</gene>
<dbReference type="InterPro" id="IPR001088">
    <property type="entry name" value="Glyco_hydro_4"/>
</dbReference>
<name>A0A8J2ZRR2_9BACL</name>
<feature type="site" description="Increases basicity of active site Tyr" evidence="11">
    <location>
        <position position="109"/>
    </location>
</feature>
<comment type="similarity">
    <text evidence="2 12">Belongs to the glycosyl hydrolase 4 family.</text>
</comment>
<feature type="binding site" evidence="9">
    <location>
        <position position="147"/>
    </location>
    <ligand>
        <name>substrate</name>
    </ligand>
</feature>
<reference evidence="14" key="1">
    <citation type="journal article" date="2014" name="Int. J. Syst. Evol. Microbiol.">
        <title>Complete genome sequence of Corynebacterium casei LMG S-19264T (=DSM 44701T), isolated from a smear-ripened cheese.</title>
        <authorList>
            <consortium name="US DOE Joint Genome Institute (JGI-PGF)"/>
            <person name="Walter F."/>
            <person name="Albersmeier A."/>
            <person name="Kalinowski J."/>
            <person name="Ruckert C."/>
        </authorList>
    </citation>
    <scope>NUCLEOTIDE SEQUENCE</scope>
    <source>
        <strain evidence="14">CGMCC 1.12777</strain>
    </source>
</reference>
<protein>
    <submittedName>
        <fullName evidence="14">Alpha-glucosidase/alpha-galactosidase</fullName>
    </submittedName>
</protein>
<keyword evidence="8 12" id="KW-0326">Glycosidase</keyword>
<keyword evidence="6 10" id="KW-0464">Manganese</keyword>
<reference evidence="14" key="2">
    <citation type="submission" date="2020-09" db="EMBL/GenBank/DDBJ databases">
        <authorList>
            <person name="Sun Q."/>
            <person name="Zhou Y."/>
        </authorList>
    </citation>
    <scope>NUCLEOTIDE SEQUENCE</scope>
    <source>
        <strain evidence="14">CGMCC 1.12777</strain>
    </source>
</reference>
<keyword evidence="10" id="KW-0408">Iron</keyword>
<feature type="binding site" evidence="10">
    <location>
        <position position="198"/>
    </location>
    <ligand>
        <name>Mn(2+)</name>
        <dbReference type="ChEBI" id="CHEBI:29035"/>
    </ligand>
</feature>
<dbReference type="Gene3D" id="3.90.1820.10">
    <property type="entry name" value="AglA-like glucosidase"/>
    <property type="match status" value="1"/>
</dbReference>
<feature type="binding site" evidence="10">
    <location>
        <position position="168"/>
    </location>
    <ligand>
        <name>Mn(2+)</name>
        <dbReference type="ChEBI" id="CHEBI:29035"/>
    </ligand>
</feature>